<reference evidence="5 6" key="1">
    <citation type="submission" date="2019-03" db="EMBL/GenBank/DDBJ databases">
        <title>Comparative insights into the high quality Complete genome sequence of highly metal resistant Cupriavidus metallidurans strain BS1 isolated from a gold-copper mine.</title>
        <authorList>
            <person name="Mazhar H.S."/>
            <person name="Rensing C."/>
        </authorList>
    </citation>
    <scope>NUCLEOTIDE SEQUENCE [LARGE SCALE GENOMIC DNA]</scope>
    <source>
        <strain evidence="5 6">BS1</strain>
    </source>
</reference>
<dbReference type="PANTHER" id="PTHR12338">
    <property type="entry name" value="AUTOTRANSPORTER"/>
    <property type="match status" value="1"/>
</dbReference>
<dbReference type="EMBL" id="CP037901">
    <property type="protein sequence ID" value="QBP12211.1"/>
    <property type="molecule type" value="Genomic_DNA"/>
</dbReference>
<evidence type="ECO:0000259" key="4">
    <source>
        <dbReference type="SMART" id="SM00912"/>
    </source>
</evidence>
<dbReference type="Pfam" id="PF13018">
    <property type="entry name" value="ESPR"/>
    <property type="match status" value="1"/>
</dbReference>
<dbReference type="InterPro" id="IPR041286">
    <property type="entry name" value="MBG_2"/>
</dbReference>
<dbReference type="InterPro" id="IPR008638">
    <property type="entry name" value="FhaB/CdiA-like_TPS"/>
</dbReference>
<dbReference type="InterPro" id="IPR011050">
    <property type="entry name" value="Pectin_lyase_fold/virulence"/>
</dbReference>
<sequence>MNKRLYRLVFNKKRGLLMAVEESATSCVKGGSAGGGQTAGAGGSGAVWLAPLQMMKLAVALLCGTVMPLGVLAQALPQGGKVAGGNATIQTPSANQMVINQASQRAVINWDSFNVGAGNSVQFVQPSSTAQVLNRVVGMNGSTQILGTLTANGQVYIVNPQGVVFGNGAVVNAGALLATTKDIDPNAFMSNGAKLMLGGNGTGGGLVVNEGNLSVGAGGWIALAGDQVRNAGTLNAPNGHVVLAAGDKATLALSNGQMVSFTLDAASANAGIQNTGVIKAEGGQVLLTANAAGTLLNNVINLSGVVDVSGASGGNVTVQGGPQGQVSLAGAQINVSGATGQGGNATVTGQDVALSGTQINATGASGGGKVLVGGNLHGAGNVVHANTVAMDANSSIDASATQNGNGGTVVLWSDQKTAFNGRIAARGGQLGGNGGMVETSSKNLLEFNPLTSVDTRANHGAWGTLLLDPLNIQITHGAAGGNTSSNVNGVCATVNSSITDGQIMAELATSNVTLTASNLTYDDSTVSITSHTGGSLTLNAYEVQLKGQYGIDGGLVLNAASAGSTVTGSIGGSGGLTVSGGGKFTLLGTNTYTGGTNISGATTTLNVGNGSASGTLGTGAIVNNGNLIFNVSGPMQVADVISGAGSVGQAGSGTLYLLGANTYSGSTVISGGTLQVETGGSLGSGSVTDNSHLVFNQSGNTTVTGTISGNGDIKQSGAGTTLFSQNVAVTSMNQTAGKMIFAGNVTLPTGITGTGGTIQVGNGGAGTLTFNAPVNTTGDVVFNSAGATTASQAITAGNLTFNSGTTTTGNINVKNLTVNGAAATTLNGTLQASSGLLFSSTGTSTVNGVISGAASVTQAGSGTVTLVANNTYTGTTTVNAGSTLQVGNNTPTGTLGSGAVTNNGNLIFNNSGAVNLNNNISGSGNLNKTGGGQLYVYGNLTYTGTTTINGTWMTFQAGSSLSGTSQVIDNSGIQFNWNTPATFAVNISGGGQVWQSGSGNLTLTGNNTYTGTTTTNGGTWLIAGSAMAFGSGALNDGGGVNLNGFNVAVANLQGGGQVLNNGANATLTLNGASGGGAVFSGVIKDGTGTVSVVKSGNTNQQFTGNNTYSGGTTINSGGQIELAGGGQIGTGNVTDNGNLNFYNTNNPLTLVNNISGTGSLSVNAVNGKVILAGNNSYTGTTTVQSGVLDFATENSLYGGNTAAWTAANIKVAANATLEVRPGSGALGTGFTDTDIATLVGNLNAANGGFANGSYFGIDTANGNYTLSQALTNTAQGTLGLVADGGKTLTVTGANTYTGQTQVINNTTLTSTGTSLASTSVNLSTGTTYDLLGQNTTIGSLQGNGTVTDNGANATLTVGGDNTNQTFSGVLKNGPAAGGGVLSITKVGTGNQQTISGNNTYSGVTTINSGTLGGNFGNTSLIVNNSTLSFTQNNTIVFNYNYTGTGDLVQNGTGTTILASNITLQGRILVQCGTLDFATESSLFGGDTSQWTANRILVSNGATLAVMTGNGAYGTGFTTSDITTLLTNLNAPSGGFAAGAMFGIDTSNGNYTLPVAVSNTQQGALGLTAMGNHTLFVSGTNTYTGTTTVLGGATLELQSNTAVSTASTVNVNTNGTLRVDAANTTLGNVTLSGTLVANASGLNINNANFYGTLDLAGNNVSIGTINDGSYYGPIAGAVNGGGGRITDSSTTAATVSIGSGWFAPVIQDGNGSVSLVKTGSGTLTMLAKSGSNYSGGTTIAGGTLSVGMDPYNGIQPGFGSGAITMLDGTTLSAGTNPKGGTVVINNQIVLKGNASLSGSAQALVVGQPINVGNGTTLSTGGSVGLSGAISGGGGLAVTSGTTTLSGANSYTGNTSIAGGSTLQVNGGTGLGTGAVSDNGSLIFNTSGNISVAGNISGSGSLTQQGSGTSTLLGTVNLSGATTINNGTLQVGNGTAGNWIGTGSITDNSNLVFNTVGNTTLAGLTGTGSANLTVANGSLNFTQPVNLSGANSTLTASAANGMTVSTNVSATAGISLTTQQGNLTLSGNLAASNGNITLAAGQSGVLDLASGADTAGDVILTNPGNQRASVGVGRTLAIYSGNANSATLQTLVPNGTLYNKVFGSNASTASANANFGINLIYRVEPVLPLTAGTTATDKVYDGSNNVAVVLSPGSHTTTFDGDTYVFNFDGGVGQGSAASAHVGCWSVVVAPTSASVTAGTLGSCVSGYGNVSFAGLTVNITPAALTATVGNFSKVYGTNDGLFTYTLSGLQGTDTMAGVMTGRLGRQTGENVGNYALTNGSLASNGDYALTINLGGAKESITPTNLTVTGVNTSKTYGTSDPGPAFTTAGLVNGVVQSYDTNGNLVNVTLADTVANSLTGSLGRQAGESVGNYAYTLGSLGLASGNASGNYRLAINLAGAQETITQANLTVTVTGQNTSKVYGTNDQVLPYTTSGVINTTVRSYDASGNVVNVTVDDTGTGVMSGNLGRQSGENVGNYALTLGSLNFTNHNYALVLNPVGANETITAANLTVTASNATKTYGTNDPTLGYTTAGLVNRIVQSRDASGNLVNVSLADTSANTLTGSLGRQSGEGVGNYALTNGSLAANGNYQLTINTTGANETITAANLTVNAWNATKTYGTSDPTLGYTTAGLVNGTVQSRDASGNLVNVTLADTAATALTGSLGRQSGEGVGNYAITNGSLAASNYALTINTTGANETITAANLTVNASNATKTYGTDDPTLGYTTAGLVNGTVQSRDANGNLVNVTLADTAATALTGSLGRQSGEGVGNYAITNGSLASSNYALTINTTGANETITAANLTVNASNATKTYGTSDPNLGYTTAGLANGTVQSRDVSGNLVNVTLNDTAANTLTGSLGRQSGENVGNYAITNGSLAANGNYALTVNTTGANETITAANLTVTASNATKTYGTDDPTLAYTTAGLVSGTVQSRDASGNLVNVSLNDTAATTLTGNLGRQSGEGVGNHAITNGSLALASGNASSNYQLTINTTGANETITAANLTVNASNATKTYGTNDPTLGYTTAGLVNGTVKSRDASGNLVNVTLADTAATALTGSLGRQSGENVGNYAITNGSLASTNNYALTINTTGANETITAANLTVNASNATKTYGTSDPTLGYTTAGLVNGTVQSRDASGNLVNVSLADTAANTLTGGLGRQSGEGVGNYALTNGSLALASGNASSNYQLTVNTTGANETITVANLTVNASNATKTYGTDDPTLGYTTAGLVNGTVRSRDASGALVNVTLNDTAANTLTGSLGRQSGEGVGNHAITNGSLALASGNYALTINTTGANETITAANLTVNASNATKTYGTNDPTLGYTTAGLVNGTVQSRDASGNLVNVTLADTAANTLTGSLGRQSGENVGNYAITNGSLASTNNYALTINTTGANETVTAANLTVNASNATKTYGTSDPTLGYTTAGLVNGTVQSRDASGNLVNVTLADTAANTLTGSLGRQSGEGVGNYALTNGSLALASGNASSNYQLTINTTGANETITQASLTATAQNASKTYGTDDPTLGYTTAGLVNGTVQSRDASGNLVNVTLADTAANTLTGSLGRQSGENVGNYAITNGSLASTNNYALTINTTGANETITAANLTVTAQNVTKTYGADDPTLAYTTSGLVSTTVQSRDASGNLVNVTLADTAANTLTGSLGRQSGEGVGNYAITNGNLAADSNYRMTINLANANETISAAGLTVTVTAQNVTKTYGRDDPTLAYTTAGLVNGTVKSRDASGNLVNVTISDSSSGTLTGGLGRQSGEGVGNYAITAGNLALSNGSANYAFVVNVTDANLTITAANLTVNASSATKIYGTYDPTLGYTTAGLVNGTVRSRDASGALVNVTLNDTAANTLTGSLGRQSGEGVGNHAITNGSLALASGNYALTINTTGANETITAANLTVNASNATKTYGTNDPTLGYTTAGLVNGTVQSRDASGNLVNVTLADTAANTLTGSLGRQSGENVGNYAITNGSLASTNNYALTINTTGANETVTAANLTVNASNATKTYGTSDPTLGYTTAGLVNGTVQSRDAGGNLVNVTLVDTAANTLTGSLGRQSGEGVGNYALTNGSLALASGNASSNYQLTINTTGANETITQASLTATAQNASKTYGTDDPTLGYTTAGLVNGTVQSRDANGNLVNVSLADTAANTLTGSLGRQSGEGVGNYAITNGSLASTNNYALTINTTGANETITAANLTVNASNATKTYGADDPTLAYTTAGLVNGTVQSRDASGNLVNVTLADTAANTLTGSLGRQSGEGVGNYALTNGSLASTNNYALTINTTGANETITAANLTVNASNATKTYGTSDPTLAYTTAGLVNGTVQSRDANGNLVNVTLNDTAANTLTGSLGRQSGEGVGNYAITNGSLASTNNYALTINTTGANETITAANLTVNASNATKTYGSDDPTLAYTTAGLVNGTVQSRDANGNLVNVSLADTAANTLTGSLGRQSGEGVGNYAITNGSLASTNNYALTINTTGANETITAANLTVNASNATKTYGADDPTLAYTTAGLVNGTVQSRDASGNLINVTLADTAANTLTGSLGRQSGEGVGNYAITNGSLASTNNYALTINTTGPTRRSRRRT</sequence>
<keyword evidence="2" id="KW-0964">Secreted</keyword>
<evidence type="ECO:0000313" key="6">
    <source>
        <dbReference type="Proteomes" id="UP000253772"/>
    </source>
</evidence>
<dbReference type="Gene3D" id="2.160.20.10">
    <property type="entry name" value="Single-stranded right-handed beta-helix, Pectin lyase-like"/>
    <property type="match status" value="1"/>
</dbReference>
<dbReference type="Pfam" id="PF18676">
    <property type="entry name" value="MBG_2"/>
    <property type="match status" value="22"/>
</dbReference>
<dbReference type="SMART" id="SM00912">
    <property type="entry name" value="Haemagg_act"/>
    <property type="match status" value="1"/>
</dbReference>
<keyword evidence="3" id="KW-0732">Signal</keyword>
<dbReference type="OrthoDB" id="218680at2"/>
<dbReference type="Pfam" id="PF12951">
    <property type="entry name" value="PATR"/>
    <property type="match status" value="13"/>
</dbReference>
<evidence type="ECO:0000256" key="3">
    <source>
        <dbReference type="ARBA" id="ARBA00022729"/>
    </source>
</evidence>
<evidence type="ECO:0000313" key="5">
    <source>
        <dbReference type="EMBL" id="QBP12211.1"/>
    </source>
</evidence>
<dbReference type="SUPFAM" id="SSF51126">
    <property type="entry name" value="Pectin lyase-like"/>
    <property type="match status" value="5"/>
</dbReference>
<dbReference type="PANTHER" id="PTHR12338:SF8">
    <property type="entry name" value="HEME_HEMOPEXIN-BINDING PROTEIN"/>
    <property type="match status" value="1"/>
</dbReference>
<name>A0A482IV31_9BURK</name>
<organism evidence="5 6">
    <name type="scientific">Cupriavidus metallidurans</name>
    <dbReference type="NCBI Taxonomy" id="119219"/>
    <lineage>
        <taxon>Bacteria</taxon>
        <taxon>Pseudomonadati</taxon>
        <taxon>Pseudomonadota</taxon>
        <taxon>Betaproteobacteria</taxon>
        <taxon>Burkholderiales</taxon>
        <taxon>Burkholderiaceae</taxon>
        <taxon>Cupriavidus</taxon>
    </lineage>
</organism>
<evidence type="ECO:0000256" key="1">
    <source>
        <dbReference type="ARBA" id="ARBA00004613"/>
    </source>
</evidence>
<feature type="domain" description="Filamentous haemagglutinin FhaB/tRNA nuclease CdiA-like TPS" evidence="4">
    <location>
        <begin position="73"/>
        <end position="187"/>
    </location>
</feature>
<dbReference type="NCBIfam" id="TIGR02601">
    <property type="entry name" value="autotrns_rpt"/>
    <property type="match status" value="5"/>
</dbReference>
<protein>
    <recommendedName>
        <fullName evidence="4">Filamentous haemagglutinin FhaB/tRNA nuclease CdiA-like TPS domain-containing protein</fullName>
    </recommendedName>
</protein>
<accession>A0A482IV31</accession>
<dbReference type="GO" id="GO:0005576">
    <property type="term" value="C:extracellular region"/>
    <property type="evidence" value="ECO:0007669"/>
    <property type="project" value="UniProtKB-SubCell"/>
</dbReference>
<comment type="subcellular location">
    <subcellularLocation>
        <location evidence="1">Secreted</location>
    </subcellularLocation>
</comment>
<dbReference type="Proteomes" id="UP000253772">
    <property type="component" value="Chromosome c2"/>
</dbReference>
<dbReference type="InterPro" id="IPR013425">
    <property type="entry name" value="Autotrns_rpt"/>
</dbReference>
<evidence type="ECO:0000256" key="2">
    <source>
        <dbReference type="ARBA" id="ARBA00022525"/>
    </source>
</evidence>
<proteinExistence type="predicted"/>
<dbReference type="RefSeq" id="WP_133428590.1">
    <property type="nucleotide sequence ID" value="NZ_CP037901.1"/>
</dbReference>
<dbReference type="InterPro" id="IPR012334">
    <property type="entry name" value="Pectin_lyas_fold"/>
</dbReference>
<gene>
    <name evidence="5" type="ORF">DDF84_020795</name>
</gene>
<dbReference type="InterPro" id="IPR050909">
    <property type="entry name" value="Bact_Autotransporter_VF"/>
</dbReference>
<dbReference type="InterPro" id="IPR024973">
    <property type="entry name" value="ESPR"/>
</dbReference>